<gene>
    <name evidence="17" type="primary">cobP</name>
    <name evidence="17" type="ORF">OAN307_c38940</name>
</gene>
<comment type="catalytic activity">
    <reaction evidence="1 14">
        <text>adenosylcob(III)inamide + ATP = adenosylcob(III)inamide phosphate + ADP + H(+)</text>
        <dbReference type="Rhea" id="RHEA:15769"/>
        <dbReference type="ChEBI" id="CHEBI:2480"/>
        <dbReference type="ChEBI" id="CHEBI:15378"/>
        <dbReference type="ChEBI" id="CHEBI:30616"/>
        <dbReference type="ChEBI" id="CHEBI:58502"/>
        <dbReference type="ChEBI" id="CHEBI:456216"/>
        <dbReference type="EC" id="2.7.1.156"/>
    </reaction>
</comment>
<dbReference type="InterPro" id="IPR003203">
    <property type="entry name" value="CobU/CobP"/>
</dbReference>
<evidence type="ECO:0000256" key="3">
    <source>
        <dbReference type="ARBA" id="ARBA00001522"/>
    </source>
</evidence>
<feature type="binding site" evidence="16">
    <location>
        <position position="64"/>
    </location>
    <ligand>
        <name>GTP</name>
        <dbReference type="ChEBI" id="CHEBI:37565"/>
    </ligand>
</feature>
<dbReference type="GO" id="GO:0008820">
    <property type="term" value="F:cobinamide phosphate guanylyltransferase activity"/>
    <property type="evidence" value="ECO:0007669"/>
    <property type="project" value="UniProtKB-UniRule"/>
</dbReference>
<evidence type="ECO:0000256" key="6">
    <source>
        <dbReference type="ARBA" id="ARBA00005159"/>
    </source>
</evidence>
<keyword evidence="12 14" id="KW-0067">ATP-binding</keyword>
<evidence type="ECO:0000256" key="12">
    <source>
        <dbReference type="ARBA" id="ARBA00022840"/>
    </source>
</evidence>
<reference evidence="17 18" key="1">
    <citation type="journal article" date="2013" name="PLoS ONE">
        <title>Poles Apart: Arctic and Antarctic Octadecabacter strains Share High Genome Plasticity and a New Type of Xanthorhodopsin.</title>
        <authorList>
            <person name="Vollmers J."/>
            <person name="Voget S."/>
            <person name="Dietrich S."/>
            <person name="Gollnow K."/>
            <person name="Smits M."/>
            <person name="Meyer K."/>
            <person name="Brinkhoff T."/>
            <person name="Simon M."/>
            <person name="Daniel R."/>
        </authorList>
    </citation>
    <scope>NUCLEOTIDE SEQUENCE [LARGE SCALE GENOMIC DNA]</scope>
    <source>
        <strain evidence="17 18">307</strain>
    </source>
</reference>
<dbReference type="NCBIfam" id="NF004469">
    <property type="entry name" value="PRK05800.1"/>
    <property type="match status" value="1"/>
</dbReference>
<comment type="function">
    <text evidence="4 14">Catalyzes ATP-dependent phosphorylation of adenosylcobinamide and addition of GMP to adenosylcobinamide phosphate.</text>
</comment>
<comment type="catalytic activity">
    <reaction evidence="3">
        <text>adenosylcob(III)inamide + GTP = adenosylcob(III)inamide phosphate + GDP + H(+)</text>
        <dbReference type="Rhea" id="RHEA:15765"/>
        <dbReference type="ChEBI" id="CHEBI:2480"/>
        <dbReference type="ChEBI" id="CHEBI:15378"/>
        <dbReference type="ChEBI" id="CHEBI:37565"/>
        <dbReference type="ChEBI" id="CHEBI:58189"/>
        <dbReference type="ChEBI" id="CHEBI:58502"/>
        <dbReference type="EC" id="2.7.1.156"/>
    </reaction>
</comment>
<keyword evidence="13 14" id="KW-0342">GTP-binding</keyword>
<evidence type="ECO:0000256" key="15">
    <source>
        <dbReference type="PIRSR" id="PIRSR006135-1"/>
    </source>
</evidence>
<dbReference type="PANTHER" id="PTHR34848">
    <property type="match status" value="1"/>
</dbReference>
<dbReference type="Pfam" id="PF02283">
    <property type="entry name" value="CobU"/>
    <property type="match status" value="1"/>
</dbReference>
<proteinExistence type="inferred from homology"/>
<evidence type="ECO:0000256" key="5">
    <source>
        <dbReference type="ARBA" id="ARBA00004692"/>
    </source>
</evidence>
<feature type="binding site" evidence="16">
    <location>
        <position position="85"/>
    </location>
    <ligand>
        <name>GTP</name>
        <dbReference type="ChEBI" id="CHEBI:37565"/>
    </ligand>
</feature>
<evidence type="ECO:0000256" key="4">
    <source>
        <dbReference type="ARBA" id="ARBA00003889"/>
    </source>
</evidence>
<dbReference type="OrthoDB" id="9788370at2"/>
<keyword evidence="8 14" id="KW-0169">Cobalamin biosynthesis</keyword>
<evidence type="ECO:0000256" key="7">
    <source>
        <dbReference type="ARBA" id="ARBA00007490"/>
    </source>
</evidence>
<evidence type="ECO:0000313" key="18">
    <source>
        <dbReference type="Proteomes" id="UP000005307"/>
    </source>
</evidence>
<dbReference type="AlphaFoldDB" id="M9RHL4"/>
<organism evidence="17 18">
    <name type="scientific">Octadecabacter antarcticus 307</name>
    <dbReference type="NCBI Taxonomy" id="391626"/>
    <lineage>
        <taxon>Bacteria</taxon>
        <taxon>Pseudomonadati</taxon>
        <taxon>Pseudomonadota</taxon>
        <taxon>Alphaproteobacteria</taxon>
        <taxon>Rhodobacterales</taxon>
        <taxon>Roseobacteraceae</taxon>
        <taxon>Octadecabacter</taxon>
    </lineage>
</organism>
<dbReference type="SUPFAM" id="SSF52540">
    <property type="entry name" value="P-loop containing nucleoside triphosphate hydrolases"/>
    <property type="match status" value="1"/>
</dbReference>
<comment type="catalytic activity">
    <reaction evidence="2 14">
        <text>adenosylcob(III)inamide phosphate + GTP + H(+) = adenosylcob(III)inamide-GDP + diphosphate</text>
        <dbReference type="Rhea" id="RHEA:22712"/>
        <dbReference type="ChEBI" id="CHEBI:15378"/>
        <dbReference type="ChEBI" id="CHEBI:33019"/>
        <dbReference type="ChEBI" id="CHEBI:37565"/>
        <dbReference type="ChEBI" id="CHEBI:58502"/>
        <dbReference type="ChEBI" id="CHEBI:60487"/>
        <dbReference type="EC" id="2.7.7.62"/>
    </reaction>
</comment>
<dbReference type="KEGG" id="oat:OAN307_c38940"/>
<dbReference type="GO" id="GO:0005525">
    <property type="term" value="F:GTP binding"/>
    <property type="evidence" value="ECO:0007669"/>
    <property type="project" value="UniProtKB-UniRule"/>
</dbReference>
<dbReference type="GO" id="GO:0043752">
    <property type="term" value="F:adenosylcobinamide kinase activity"/>
    <property type="evidence" value="ECO:0007669"/>
    <property type="project" value="UniProtKB-EC"/>
</dbReference>
<evidence type="ECO:0000256" key="2">
    <source>
        <dbReference type="ARBA" id="ARBA00000711"/>
    </source>
</evidence>
<comment type="pathway">
    <text evidence="5 14">Cofactor biosynthesis; adenosylcobalamin biosynthesis; adenosylcobalamin from cob(II)yrinate a,c-diamide: step 6/7.</text>
</comment>
<evidence type="ECO:0000256" key="10">
    <source>
        <dbReference type="ARBA" id="ARBA00022741"/>
    </source>
</evidence>
<evidence type="ECO:0000313" key="17">
    <source>
        <dbReference type="EMBL" id="AGI69330.1"/>
    </source>
</evidence>
<name>M9RHL4_9RHOB</name>
<sequence>MSLPKFILVLGGAASGKSSFAESLCFQSPKSRVYIATAQGFDNEMRAKISDHRSQRGPEWLTIEAPLNVASALSTCSAKQIVLLDCATLWLSNVLLADEDAAIASATLLAALATCPAQVIVVSNEVGHGIVPDNKLTRQFRNAQGRLNQLLAARADLVVQVTAGLPQTLKGEAGMLI</sequence>
<evidence type="ECO:0000256" key="8">
    <source>
        <dbReference type="ARBA" id="ARBA00022573"/>
    </source>
</evidence>
<protein>
    <recommendedName>
        <fullName evidence="14">Bifunctional adenosylcobalamin biosynthesis protein</fullName>
        <ecNumber evidence="14">2.7.1.156</ecNumber>
        <ecNumber evidence="14">2.7.7.62</ecNumber>
    </recommendedName>
</protein>
<dbReference type="PIRSF" id="PIRSF006135">
    <property type="entry name" value="CobU"/>
    <property type="match status" value="1"/>
</dbReference>
<dbReference type="eggNOG" id="COG2087">
    <property type="taxonomic scope" value="Bacteria"/>
</dbReference>
<evidence type="ECO:0000256" key="11">
    <source>
        <dbReference type="ARBA" id="ARBA00022777"/>
    </source>
</evidence>
<dbReference type="GO" id="GO:0005524">
    <property type="term" value="F:ATP binding"/>
    <property type="evidence" value="ECO:0007669"/>
    <property type="project" value="UniProtKB-UniRule"/>
</dbReference>
<dbReference type="RefSeq" id="WP_015501271.1">
    <property type="nucleotide sequence ID" value="NC_020911.1"/>
</dbReference>
<feature type="binding site" evidence="16">
    <location>
        <begin position="53"/>
        <end position="56"/>
    </location>
    <ligand>
        <name>GTP</name>
        <dbReference type="ChEBI" id="CHEBI:37565"/>
    </ligand>
</feature>
<dbReference type="PANTHER" id="PTHR34848:SF1">
    <property type="entry name" value="BIFUNCTIONAL ADENOSYLCOBALAMIN BIOSYNTHESIS PROTEIN COBU"/>
    <property type="match status" value="1"/>
</dbReference>
<evidence type="ECO:0000256" key="1">
    <source>
        <dbReference type="ARBA" id="ARBA00000312"/>
    </source>
</evidence>
<dbReference type="GO" id="GO:0009236">
    <property type="term" value="P:cobalamin biosynthetic process"/>
    <property type="evidence" value="ECO:0007669"/>
    <property type="project" value="UniProtKB-UniRule"/>
</dbReference>
<evidence type="ECO:0000256" key="16">
    <source>
        <dbReference type="PIRSR" id="PIRSR006135-2"/>
    </source>
</evidence>
<dbReference type="Gene3D" id="3.40.50.300">
    <property type="entry name" value="P-loop containing nucleotide triphosphate hydrolases"/>
    <property type="match status" value="1"/>
</dbReference>
<dbReference type="CDD" id="cd00544">
    <property type="entry name" value="CobU"/>
    <property type="match status" value="1"/>
</dbReference>
<dbReference type="STRING" id="391626.OAN307_c38940"/>
<keyword evidence="10 14" id="KW-0547">Nucleotide-binding</keyword>
<dbReference type="UniPathway" id="UPA00148">
    <property type="reaction ID" value="UER00236"/>
</dbReference>
<evidence type="ECO:0000256" key="9">
    <source>
        <dbReference type="ARBA" id="ARBA00022679"/>
    </source>
</evidence>
<keyword evidence="11 14" id="KW-0418">Kinase</keyword>
<comment type="pathway">
    <text evidence="6 14">Cofactor biosynthesis; adenosylcobalamin biosynthesis; adenosylcobalamin from cob(II)yrinate a,c-diamide: step 5/7.</text>
</comment>
<keyword evidence="17" id="KW-0548">Nucleotidyltransferase</keyword>
<feature type="binding site" evidence="16">
    <location>
        <begin position="36"/>
        <end position="38"/>
    </location>
    <ligand>
        <name>GTP</name>
        <dbReference type="ChEBI" id="CHEBI:37565"/>
    </ligand>
</feature>
<dbReference type="EMBL" id="CP003740">
    <property type="protein sequence ID" value="AGI69330.1"/>
    <property type="molecule type" value="Genomic_DNA"/>
</dbReference>
<dbReference type="HOGENOM" id="CLU_094161_0_1_5"/>
<dbReference type="EC" id="2.7.7.62" evidence="14"/>
<accession>M9RHL4</accession>
<keyword evidence="18" id="KW-1185">Reference proteome</keyword>
<dbReference type="InterPro" id="IPR027417">
    <property type="entry name" value="P-loop_NTPase"/>
</dbReference>
<dbReference type="EC" id="2.7.1.156" evidence="14"/>
<feature type="binding site" evidence="16">
    <location>
        <begin position="11"/>
        <end position="18"/>
    </location>
    <ligand>
        <name>GTP</name>
        <dbReference type="ChEBI" id="CHEBI:37565"/>
    </ligand>
</feature>
<comment type="similarity">
    <text evidence="7 14">Belongs to the CobU/CobP family.</text>
</comment>
<evidence type="ECO:0000256" key="13">
    <source>
        <dbReference type="ARBA" id="ARBA00023134"/>
    </source>
</evidence>
<feature type="active site" description="GMP-histidine intermediate" evidence="15">
    <location>
        <position position="52"/>
    </location>
</feature>
<dbReference type="Proteomes" id="UP000005307">
    <property type="component" value="Chromosome"/>
</dbReference>
<evidence type="ECO:0000256" key="14">
    <source>
        <dbReference type="PIRNR" id="PIRNR006135"/>
    </source>
</evidence>
<keyword evidence="9 14" id="KW-0808">Transferase</keyword>